<dbReference type="AlphaFoldDB" id="A0A517PVX2"/>
<evidence type="ECO:0000313" key="2">
    <source>
        <dbReference type="Proteomes" id="UP000320421"/>
    </source>
</evidence>
<keyword evidence="2" id="KW-1185">Reference proteome</keyword>
<accession>A0A517PVX2</accession>
<name>A0A517PVX2_9PLAN</name>
<organism evidence="1 2">
    <name type="scientific">Gimesia chilikensis</name>
    <dbReference type="NCBI Taxonomy" id="2605989"/>
    <lineage>
        <taxon>Bacteria</taxon>
        <taxon>Pseudomonadati</taxon>
        <taxon>Planctomycetota</taxon>
        <taxon>Planctomycetia</taxon>
        <taxon>Planctomycetales</taxon>
        <taxon>Planctomycetaceae</taxon>
        <taxon>Gimesia</taxon>
    </lineage>
</organism>
<gene>
    <name evidence="1" type="ORF">HG66A1_53440</name>
</gene>
<dbReference type="EMBL" id="CP036266">
    <property type="protein sequence ID" value="QDT23523.1"/>
    <property type="molecule type" value="Genomic_DNA"/>
</dbReference>
<dbReference type="RefSeq" id="WP_145191059.1">
    <property type="nucleotide sequence ID" value="NZ_CP036266.1"/>
</dbReference>
<dbReference type="Proteomes" id="UP000320421">
    <property type="component" value="Chromosome"/>
</dbReference>
<protein>
    <recommendedName>
        <fullName evidence="3">Restriction endonuclease</fullName>
    </recommendedName>
</protein>
<sequence length="247" mass="28217">MCDSYQELLQCSLGVTAEALSIANLGKMLNERYLHHHMSHQLQEQCGLLELHNPGIRPLLHPEWPTWKKSTGLEYGQYQRRSGEGELKTKKTFPVKKEKGGAGFIDFALGDYACPTIAIEVTTKFGWCHEEVIYDMMKLIDGRNSSFKAVISCNIILRENGLAENGLAENGLAENGYKTRLRLRMNQALAKARDRLWGYLCNDGRKIFFFASEIASDSRRYWFYESHSDEFIESEQLPPILSDTINN</sequence>
<proteinExistence type="predicted"/>
<reference evidence="1 2" key="1">
    <citation type="submission" date="2019-02" db="EMBL/GenBank/DDBJ databases">
        <title>Deep-cultivation of Planctomycetes and their phenomic and genomic characterization uncovers novel biology.</title>
        <authorList>
            <person name="Wiegand S."/>
            <person name="Jogler M."/>
            <person name="Boedeker C."/>
            <person name="Pinto D."/>
            <person name="Vollmers J."/>
            <person name="Rivas-Marin E."/>
            <person name="Kohn T."/>
            <person name="Peeters S.H."/>
            <person name="Heuer A."/>
            <person name="Rast P."/>
            <person name="Oberbeckmann S."/>
            <person name="Bunk B."/>
            <person name="Jeske O."/>
            <person name="Meyerdierks A."/>
            <person name="Storesund J.E."/>
            <person name="Kallscheuer N."/>
            <person name="Luecker S."/>
            <person name="Lage O.M."/>
            <person name="Pohl T."/>
            <person name="Merkel B.J."/>
            <person name="Hornburger P."/>
            <person name="Mueller R.-W."/>
            <person name="Bruemmer F."/>
            <person name="Labrenz M."/>
            <person name="Spormann A.M."/>
            <person name="Op den Camp H."/>
            <person name="Overmann J."/>
            <person name="Amann R."/>
            <person name="Jetten M.S.M."/>
            <person name="Mascher T."/>
            <person name="Medema M.H."/>
            <person name="Devos D.P."/>
            <person name="Kaster A.-K."/>
            <person name="Ovreas L."/>
            <person name="Rohde M."/>
            <person name="Galperin M.Y."/>
            <person name="Jogler C."/>
        </authorList>
    </citation>
    <scope>NUCLEOTIDE SEQUENCE [LARGE SCALE GENOMIC DNA]</scope>
    <source>
        <strain evidence="1 2">HG66A1</strain>
    </source>
</reference>
<evidence type="ECO:0000313" key="1">
    <source>
        <dbReference type="EMBL" id="QDT23523.1"/>
    </source>
</evidence>
<evidence type="ECO:0008006" key="3">
    <source>
        <dbReference type="Google" id="ProtNLM"/>
    </source>
</evidence>